<dbReference type="InterPro" id="IPR036188">
    <property type="entry name" value="FAD/NAD-bd_sf"/>
</dbReference>
<sequence>MSDSLAVVGAGAAGAAAAYRLRDADRDATVFEKSRGVTGRAATRRRNGCRYDHGANYVTPGDGPVADLVRDLGDDGRHDIAEPVWMFDGAGTVAPGRDSGEPKWTWAAGITQLGKRLLARTDATVRRETRVRSLARTADGGWALTDADGETYGPFGDVLLTPPAPQTADLLAATDWDDERLAAARDAAAAVPYRSVVTAVLHYPFELDREWYALVNTDDDHDVGWLARESCKPGHVPDGESLLVVQMAPDWSATHYDDPDGDQVAAAADRVAALLDDDRLLDPDWTDTQGWRYALPDAAAEREPLSAVADAGLHFAGDWVAGEGRVHAAVESGLDAADRIR</sequence>
<feature type="domain" description="Amine oxidase" evidence="1">
    <location>
        <begin position="102"/>
        <end position="340"/>
    </location>
</feature>
<proteinExistence type="predicted"/>
<keyword evidence="3" id="KW-1185">Reference proteome</keyword>
<dbReference type="GeneID" id="26658363"/>
<dbReference type="RefSeq" id="WP_059056175.1">
    <property type="nucleotide sequence ID" value="NZ_CEML01000002.1"/>
</dbReference>
<dbReference type="OrthoDB" id="203052at2157"/>
<dbReference type="AlphaFoldDB" id="A0A0U5GYP9"/>
<dbReference type="Gene3D" id="3.90.660.10">
    <property type="match status" value="1"/>
</dbReference>
<evidence type="ECO:0000313" key="3">
    <source>
        <dbReference type="Proteomes" id="UP000066737"/>
    </source>
</evidence>
<organism evidence="2 3">
    <name type="scientific">Halobacterium hubeiense</name>
    <dbReference type="NCBI Taxonomy" id="1407499"/>
    <lineage>
        <taxon>Archaea</taxon>
        <taxon>Methanobacteriati</taxon>
        <taxon>Methanobacteriota</taxon>
        <taxon>Stenosarchaea group</taxon>
        <taxon>Halobacteria</taxon>
        <taxon>Halobacteriales</taxon>
        <taxon>Halobacteriaceae</taxon>
        <taxon>Halobacterium</taxon>
    </lineage>
</organism>
<dbReference type="STRING" id="1407499.HHUB_1683"/>
<dbReference type="PANTHER" id="PTHR16128">
    <property type="entry name" value="FAD/NAD(P)-BINDING OXIDOREDUCTASE FAMILY PROTEIN"/>
    <property type="match status" value="1"/>
</dbReference>
<dbReference type="Pfam" id="PF01593">
    <property type="entry name" value="Amino_oxidase"/>
    <property type="match status" value="1"/>
</dbReference>
<name>A0A0U5GYP9_9EURY</name>
<evidence type="ECO:0000313" key="2">
    <source>
        <dbReference type="EMBL" id="CQH50993.1"/>
    </source>
</evidence>
<dbReference type="PANTHER" id="PTHR16128:SF5">
    <property type="entry name" value="FAD_NAD(P)-BINDING OXIDOREDUCTASE FAMILY PROTEIN"/>
    <property type="match status" value="1"/>
</dbReference>
<dbReference type="EMBL" id="LN831302">
    <property type="protein sequence ID" value="CQH50993.1"/>
    <property type="molecule type" value="Genomic_DNA"/>
</dbReference>
<dbReference type="GO" id="GO:0016491">
    <property type="term" value="F:oxidoreductase activity"/>
    <property type="evidence" value="ECO:0007669"/>
    <property type="project" value="InterPro"/>
</dbReference>
<dbReference type="KEGG" id="hhb:Hhub_1683"/>
<dbReference type="InterPro" id="IPR002937">
    <property type="entry name" value="Amino_oxidase"/>
</dbReference>
<dbReference type="Proteomes" id="UP000066737">
    <property type="component" value="Chromosome I"/>
</dbReference>
<dbReference type="Gene3D" id="3.50.50.60">
    <property type="entry name" value="FAD/NAD(P)-binding domain"/>
    <property type="match status" value="1"/>
</dbReference>
<dbReference type="SUPFAM" id="SSF51905">
    <property type="entry name" value="FAD/NAD(P)-binding domain"/>
    <property type="match status" value="1"/>
</dbReference>
<reference evidence="3" key="1">
    <citation type="journal article" date="2016" name="Environ. Microbiol.">
        <title>The complete genome of a viable archaeum isolated from 123-million-year-old rock salt.</title>
        <authorList>
            <person name="Jaakkola S.T."/>
            <person name="Pfeiffer F."/>
            <person name="Ravantti J.J."/>
            <person name="Guo Q."/>
            <person name="Liu Y."/>
            <person name="Chen X."/>
            <person name="Ma H."/>
            <person name="Yang C."/>
            <person name="Oksanen H.M."/>
            <person name="Bamford D.H."/>
        </authorList>
    </citation>
    <scope>NUCLEOTIDE SEQUENCE</scope>
    <source>
        <strain evidence="3">JI20-1</strain>
    </source>
</reference>
<protein>
    <submittedName>
        <fullName evidence="2">Flavin-containing amine-oxidoreductase</fullName>
    </submittedName>
</protein>
<dbReference type="Pfam" id="PF13450">
    <property type="entry name" value="NAD_binding_8"/>
    <property type="match status" value="1"/>
</dbReference>
<evidence type="ECO:0000259" key="1">
    <source>
        <dbReference type="Pfam" id="PF01593"/>
    </source>
</evidence>
<accession>A0A0U5GYP9</accession>
<gene>
    <name evidence="2" type="ORF">HHUB_1683</name>
</gene>